<evidence type="ECO:0000256" key="6">
    <source>
        <dbReference type="ARBA" id="ARBA00022806"/>
    </source>
</evidence>
<dbReference type="GO" id="GO:0043138">
    <property type="term" value="F:3'-5' DNA helicase activity"/>
    <property type="evidence" value="ECO:0007669"/>
    <property type="project" value="UniProtKB-EC"/>
</dbReference>
<keyword evidence="7" id="KW-0269">Exonuclease</keyword>
<evidence type="ECO:0000256" key="15">
    <source>
        <dbReference type="PROSITE-ProRule" id="PRU00560"/>
    </source>
</evidence>
<dbReference type="Pfam" id="PF12705">
    <property type="entry name" value="PDDEXK_1"/>
    <property type="match status" value="1"/>
</dbReference>
<reference evidence="18 19" key="1">
    <citation type="submission" date="2018-05" db="EMBL/GenBank/DDBJ databases">
        <title>Draft genome of Methanospirillum lacunae Ki8-1.</title>
        <authorList>
            <person name="Dueholm M.S."/>
            <person name="Nielsen P.H."/>
            <person name="Bakmann L.F."/>
            <person name="Otzen D.E."/>
        </authorList>
    </citation>
    <scope>NUCLEOTIDE SEQUENCE [LARGE SCALE GENOMIC DNA]</scope>
    <source>
        <strain evidence="18 19">Ki8-1</strain>
    </source>
</reference>
<dbReference type="PANTHER" id="PTHR11070">
    <property type="entry name" value="UVRD / RECB / PCRA DNA HELICASE FAMILY MEMBER"/>
    <property type="match status" value="1"/>
</dbReference>
<evidence type="ECO:0000256" key="10">
    <source>
        <dbReference type="ARBA" id="ARBA00023204"/>
    </source>
</evidence>
<dbReference type="GeneID" id="97549561"/>
<dbReference type="Gene3D" id="3.90.320.10">
    <property type="match status" value="1"/>
</dbReference>
<evidence type="ECO:0000259" key="16">
    <source>
        <dbReference type="PROSITE" id="PS51198"/>
    </source>
</evidence>
<feature type="domain" description="UvrD-like helicase ATP-binding" evidence="16">
    <location>
        <begin position="14"/>
        <end position="289"/>
    </location>
</feature>
<dbReference type="PANTHER" id="PTHR11070:SF2">
    <property type="entry name" value="ATP-DEPENDENT DNA HELICASE SRS2"/>
    <property type="match status" value="1"/>
</dbReference>
<feature type="domain" description="UvrD-like helicase C-terminal" evidence="17">
    <location>
        <begin position="290"/>
        <end position="562"/>
    </location>
</feature>
<keyword evidence="3 15" id="KW-0547">Nucleotide-binding</keyword>
<dbReference type="GO" id="GO:0005524">
    <property type="term" value="F:ATP binding"/>
    <property type="evidence" value="ECO:0007669"/>
    <property type="project" value="UniProtKB-UniRule"/>
</dbReference>
<dbReference type="InterPro" id="IPR000212">
    <property type="entry name" value="DNA_helicase_UvrD/REP"/>
</dbReference>
<sequence>MMNKYLTYILNDPHPLSDSQKEAVLADSQYVRLIAGAGAGKTETLTRRILYLLFEKHFSPGSIVAFTFTEKAAASMKNRIFKRVLGLGAVEIYNTLGDMYIGTIHGFCNRILEEKFGYGSWEVLDENQEMALLINISDRIGLTNGRNTTDKASIFKQSLSVMYNDLLSRDEIEKQAPEFFASVRAYEAYLDRFHLLTFDRMITLALTHLQEHPDVTRSIRHLIVDEYQDINPAQEALIKTIGLNDIFVVGDPRQTIFQWRGSDEGCFQRFATFYPDVYDIVLPENRRSGKQIVTVANTLASHFRTGPYEPMTATRPDAGAVYRIDYPTAGDEAEGVADQILTLVNSGSCRYQDIGILLRSVNNSATPFIQALRRYHIPFILSGQVGLFKRQEILALAKIFCWLSPKGFFPASIKDRKNTVSGDLLLDSAIDDWFSVVSPVYTKEVVRKTLGYWKLAVLENKAYRNFTTAYYNLLSILGFHALSPDNAEDAVVMGNIASFGRVLADFESSHHYGGKTGDIAQFLRDLHWYLFLYAYWRYEESAGEQDSAVDAVRLSTVHQAKGLEWPVVFVPALIDGKFPSSRVGERKNWLIPRELFPALRYEGNTEAERQLFYVALTRARDLVCLSWYEEEGDSGMQPTQFIEDEIGREPVIPHPYTRPVPGVACQAPEPDAELHSFSAKDLILFQQCPYRYRLNKEWGFLPGLSPDLGFGNALHFCLGEISNLLKQGVPVEQAVDQSIESGFFLPYADRSRFLGMKRVAHQRLLSYATKRKEDLLRVYASEFRIEFPVRNGTIIGKIDVMLDSTEGIEIQDYKTSDEVIAPEAGAMQVKIYAYGLRLLGKPVSSAGVAYIEEARVDPVPVRDTEIDGVREIVEGLIDQIQEKRFPGKPGKQCGSCDYFQICRFR</sequence>
<evidence type="ECO:0000256" key="14">
    <source>
        <dbReference type="ARBA" id="ARBA00048988"/>
    </source>
</evidence>
<dbReference type="Pfam" id="PF00580">
    <property type="entry name" value="UvrD-helicase"/>
    <property type="match status" value="1"/>
</dbReference>
<dbReference type="EMBL" id="QGMY01000002">
    <property type="protein sequence ID" value="PWR74188.1"/>
    <property type="molecule type" value="Genomic_DNA"/>
</dbReference>
<dbReference type="EC" id="5.6.2.4" evidence="13"/>
<keyword evidence="8 15" id="KW-0067">ATP-binding</keyword>
<keyword evidence="6 15" id="KW-0347">Helicase</keyword>
<dbReference type="SUPFAM" id="SSF52540">
    <property type="entry name" value="P-loop containing nucleoside triphosphate hydrolases"/>
    <property type="match status" value="1"/>
</dbReference>
<dbReference type="Gene3D" id="3.40.50.300">
    <property type="entry name" value="P-loop containing nucleotide triphosphate hydrolases"/>
    <property type="match status" value="3"/>
</dbReference>
<keyword evidence="5 15" id="KW-0378">Hydrolase</keyword>
<dbReference type="Gene3D" id="1.10.10.160">
    <property type="match status" value="1"/>
</dbReference>
<evidence type="ECO:0000259" key="17">
    <source>
        <dbReference type="PROSITE" id="PS51217"/>
    </source>
</evidence>
<evidence type="ECO:0000256" key="13">
    <source>
        <dbReference type="ARBA" id="ARBA00034808"/>
    </source>
</evidence>
<protein>
    <recommendedName>
        <fullName evidence="13">DNA 3'-5' helicase</fullName>
        <ecNumber evidence="13">5.6.2.4</ecNumber>
    </recommendedName>
</protein>
<evidence type="ECO:0000256" key="7">
    <source>
        <dbReference type="ARBA" id="ARBA00022839"/>
    </source>
</evidence>
<dbReference type="PROSITE" id="PS51198">
    <property type="entry name" value="UVRD_HELICASE_ATP_BIND"/>
    <property type="match status" value="1"/>
</dbReference>
<evidence type="ECO:0000256" key="5">
    <source>
        <dbReference type="ARBA" id="ARBA00022801"/>
    </source>
</evidence>
<evidence type="ECO:0000256" key="1">
    <source>
        <dbReference type="ARBA" id="ARBA00009922"/>
    </source>
</evidence>
<dbReference type="GO" id="GO:0000725">
    <property type="term" value="P:recombinational repair"/>
    <property type="evidence" value="ECO:0007669"/>
    <property type="project" value="TreeGrafter"/>
</dbReference>
<comment type="catalytic activity">
    <reaction evidence="12">
        <text>Couples ATP hydrolysis with the unwinding of duplex DNA by translocating in the 3'-5' direction.</text>
        <dbReference type="EC" id="5.6.2.4"/>
    </reaction>
</comment>
<dbReference type="InterPro" id="IPR014017">
    <property type="entry name" value="DNA_helicase_UvrD-like_C"/>
</dbReference>
<evidence type="ECO:0000256" key="4">
    <source>
        <dbReference type="ARBA" id="ARBA00022763"/>
    </source>
</evidence>
<evidence type="ECO:0000256" key="2">
    <source>
        <dbReference type="ARBA" id="ARBA00022722"/>
    </source>
</evidence>
<evidence type="ECO:0000256" key="3">
    <source>
        <dbReference type="ARBA" id="ARBA00022741"/>
    </source>
</evidence>
<gene>
    <name evidence="18" type="ORF">DK846_03280</name>
</gene>
<dbReference type="OrthoDB" id="203178at2157"/>
<dbReference type="GO" id="GO:0003677">
    <property type="term" value="F:DNA binding"/>
    <property type="evidence" value="ECO:0007669"/>
    <property type="project" value="UniProtKB-KW"/>
</dbReference>
<evidence type="ECO:0000256" key="11">
    <source>
        <dbReference type="ARBA" id="ARBA00023235"/>
    </source>
</evidence>
<keyword evidence="11" id="KW-0413">Isomerase</keyword>
<organism evidence="18 19">
    <name type="scientific">Methanospirillum lacunae</name>
    <dbReference type="NCBI Taxonomy" id="668570"/>
    <lineage>
        <taxon>Archaea</taxon>
        <taxon>Methanobacteriati</taxon>
        <taxon>Methanobacteriota</taxon>
        <taxon>Stenosarchaea group</taxon>
        <taxon>Methanomicrobia</taxon>
        <taxon>Methanomicrobiales</taxon>
        <taxon>Methanospirillaceae</taxon>
        <taxon>Methanospirillum</taxon>
    </lineage>
</organism>
<dbReference type="InterPro" id="IPR013986">
    <property type="entry name" value="DExx_box_DNA_helicase_dom_sf"/>
</dbReference>
<keyword evidence="4" id="KW-0227">DNA damage</keyword>
<comment type="caution">
    <text evidence="18">The sequence shown here is derived from an EMBL/GenBank/DDBJ whole genome shotgun (WGS) entry which is preliminary data.</text>
</comment>
<dbReference type="RefSeq" id="WP_109967467.1">
    <property type="nucleotide sequence ID" value="NZ_CP176093.1"/>
</dbReference>
<keyword evidence="10" id="KW-0234">DNA repair</keyword>
<dbReference type="PROSITE" id="PS51217">
    <property type="entry name" value="UVRD_HELICASE_CTER"/>
    <property type="match status" value="1"/>
</dbReference>
<evidence type="ECO:0000256" key="12">
    <source>
        <dbReference type="ARBA" id="ARBA00034617"/>
    </source>
</evidence>
<comment type="similarity">
    <text evidence="1">Belongs to the helicase family. UvrD subfamily.</text>
</comment>
<dbReference type="Gene3D" id="1.10.486.10">
    <property type="entry name" value="PCRA, domain 4"/>
    <property type="match status" value="1"/>
</dbReference>
<dbReference type="Pfam" id="PF13361">
    <property type="entry name" value="UvrD_C"/>
    <property type="match status" value="2"/>
</dbReference>
<evidence type="ECO:0000256" key="8">
    <source>
        <dbReference type="ARBA" id="ARBA00022840"/>
    </source>
</evidence>
<name>A0A2V2NCQ5_9EURY</name>
<dbReference type="InterPro" id="IPR014016">
    <property type="entry name" value="UvrD-like_ATP-bd"/>
</dbReference>
<dbReference type="AlphaFoldDB" id="A0A2V2NCQ5"/>
<comment type="catalytic activity">
    <reaction evidence="14">
        <text>ATP + H2O = ADP + phosphate + H(+)</text>
        <dbReference type="Rhea" id="RHEA:13065"/>
        <dbReference type="ChEBI" id="CHEBI:15377"/>
        <dbReference type="ChEBI" id="CHEBI:15378"/>
        <dbReference type="ChEBI" id="CHEBI:30616"/>
        <dbReference type="ChEBI" id="CHEBI:43474"/>
        <dbReference type="ChEBI" id="CHEBI:456216"/>
        <dbReference type="EC" id="5.6.2.4"/>
    </reaction>
</comment>
<dbReference type="Proteomes" id="UP000245657">
    <property type="component" value="Unassembled WGS sequence"/>
</dbReference>
<dbReference type="GO" id="GO:0004527">
    <property type="term" value="F:exonuclease activity"/>
    <property type="evidence" value="ECO:0007669"/>
    <property type="project" value="UniProtKB-KW"/>
</dbReference>
<dbReference type="InterPro" id="IPR027417">
    <property type="entry name" value="P-loop_NTPase"/>
</dbReference>
<evidence type="ECO:0000256" key="9">
    <source>
        <dbReference type="ARBA" id="ARBA00023125"/>
    </source>
</evidence>
<dbReference type="InterPro" id="IPR038726">
    <property type="entry name" value="PDDEXK_AddAB-type"/>
</dbReference>
<evidence type="ECO:0000313" key="19">
    <source>
        <dbReference type="Proteomes" id="UP000245657"/>
    </source>
</evidence>
<keyword evidence="19" id="KW-1185">Reference proteome</keyword>
<evidence type="ECO:0000313" key="18">
    <source>
        <dbReference type="EMBL" id="PWR74188.1"/>
    </source>
</evidence>
<accession>A0A2V2NCQ5</accession>
<feature type="binding site" evidence="15">
    <location>
        <begin position="35"/>
        <end position="42"/>
    </location>
    <ligand>
        <name>ATP</name>
        <dbReference type="ChEBI" id="CHEBI:30616"/>
    </ligand>
</feature>
<dbReference type="CDD" id="cd17932">
    <property type="entry name" value="DEXQc_UvrD"/>
    <property type="match status" value="1"/>
</dbReference>
<keyword evidence="9" id="KW-0238">DNA-binding</keyword>
<dbReference type="InterPro" id="IPR011604">
    <property type="entry name" value="PDDEXK-like_dom_sf"/>
</dbReference>
<keyword evidence="2" id="KW-0540">Nuclease</keyword>
<proteinExistence type="inferred from homology"/>